<evidence type="ECO:0000256" key="6">
    <source>
        <dbReference type="ARBA" id="ARBA00022771"/>
    </source>
</evidence>
<dbReference type="EC" id="2.3.2.31" evidence="2"/>
<keyword evidence="12" id="KW-1185">Reference proteome</keyword>
<keyword evidence="8" id="KW-0862">Zinc</keyword>
<dbReference type="GO" id="GO:0016567">
    <property type="term" value="P:protein ubiquitination"/>
    <property type="evidence" value="ECO:0007669"/>
    <property type="project" value="InterPro"/>
</dbReference>
<sequence length="389" mass="43773">MADNLPAHRTAKLGCGHRMCHSCLKRQFALSVNDPAHMPPTCCTAEHIPLKYVERLFDDKFKKLWNKKFEEYTTKNRVYCPTRGCGEWIKPSKVRMDLTVGRKYAQCGRCRTKVCTLCNGKFHMKKECPKDEETKQLVEMAEQKGWQRCYNCKTMVELKEGCNHMTCRCTAQFCMLCAARWKTCNCPWFNYTNLDDGDRLNEMRVPYDPHDQNVVVVEIPTARPRGLTNWSTRDRRAQDRADEALAQHLQSQLQLSSTPTPSESRGATVQVYGVGNAGSHHLNESYAVRPLASAAARTAVSSQPAPPVYRRRLPGTRELGYAEPISIPRPPPEPVPEPAPPNAARMAGLAKDGSRRGAARVNVWLQHVQYDPAEVEGRGSISVGGGDDW</sequence>
<dbReference type="PROSITE" id="PS51873">
    <property type="entry name" value="TRIAD"/>
    <property type="match status" value="1"/>
</dbReference>
<dbReference type="Pfam" id="PF01485">
    <property type="entry name" value="IBR"/>
    <property type="match status" value="1"/>
</dbReference>
<dbReference type="PANTHER" id="PTHR11685">
    <property type="entry name" value="RBR FAMILY RING FINGER AND IBR DOMAIN-CONTAINING"/>
    <property type="match status" value="1"/>
</dbReference>
<protein>
    <recommendedName>
        <fullName evidence="2">RBR-type E3 ubiquitin transferase</fullName>
        <ecNumber evidence="2">2.3.2.31</ecNumber>
    </recommendedName>
</protein>
<evidence type="ECO:0000256" key="3">
    <source>
        <dbReference type="ARBA" id="ARBA00022679"/>
    </source>
</evidence>
<organism evidence="11 12">
    <name type="scientific">Lophium mytilinum</name>
    <dbReference type="NCBI Taxonomy" id="390894"/>
    <lineage>
        <taxon>Eukaryota</taxon>
        <taxon>Fungi</taxon>
        <taxon>Dikarya</taxon>
        <taxon>Ascomycota</taxon>
        <taxon>Pezizomycotina</taxon>
        <taxon>Dothideomycetes</taxon>
        <taxon>Pleosporomycetidae</taxon>
        <taxon>Mytilinidiales</taxon>
        <taxon>Mytilinidiaceae</taxon>
        <taxon>Lophium</taxon>
    </lineage>
</organism>
<keyword evidence="7" id="KW-0833">Ubl conjugation pathway</keyword>
<evidence type="ECO:0000256" key="5">
    <source>
        <dbReference type="ARBA" id="ARBA00022737"/>
    </source>
</evidence>
<evidence type="ECO:0000256" key="2">
    <source>
        <dbReference type="ARBA" id="ARBA00012251"/>
    </source>
</evidence>
<name>A0A6A6R7G5_9PEZI</name>
<dbReference type="InterPro" id="IPR044066">
    <property type="entry name" value="TRIAD_supradom"/>
</dbReference>
<dbReference type="CDD" id="cd22584">
    <property type="entry name" value="Rcat_RBR_unk"/>
    <property type="match status" value="1"/>
</dbReference>
<dbReference type="InterPro" id="IPR031127">
    <property type="entry name" value="E3_UB_ligase_RBR"/>
</dbReference>
<dbReference type="GO" id="GO:0061630">
    <property type="term" value="F:ubiquitin protein ligase activity"/>
    <property type="evidence" value="ECO:0007669"/>
    <property type="project" value="UniProtKB-EC"/>
</dbReference>
<dbReference type="InterPro" id="IPR002867">
    <property type="entry name" value="IBR_dom"/>
</dbReference>
<feature type="domain" description="RING-type" evidence="10">
    <location>
        <begin position="1"/>
        <end position="195"/>
    </location>
</feature>
<evidence type="ECO:0000256" key="4">
    <source>
        <dbReference type="ARBA" id="ARBA00022723"/>
    </source>
</evidence>
<keyword evidence="6" id="KW-0863">Zinc-finger</keyword>
<evidence type="ECO:0000313" key="12">
    <source>
        <dbReference type="Proteomes" id="UP000799750"/>
    </source>
</evidence>
<dbReference type="AlphaFoldDB" id="A0A6A6R7G5"/>
<dbReference type="EMBL" id="MU004183">
    <property type="protein sequence ID" value="KAF2500745.1"/>
    <property type="molecule type" value="Genomic_DNA"/>
</dbReference>
<evidence type="ECO:0000256" key="8">
    <source>
        <dbReference type="ARBA" id="ARBA00022833"/>
    </source>
</evidence>
<proteinExistence type="predicted"/>
<keyword evidence="4" id="KW-0479">Metal-binding</keyword>
<keyword evidence="5" id="KW-0677">Repeat</keyword>
<evidence type="ECO:0000256" key="1">
    <source>
        <dbReference type="ARBA" id="ARBA00001798"/>
    </source>
</evidence>
<dbReference type="SUPFAM" id="SSF57850">
    <property type="entry name" value="RING/U-box"/>
    <property type="match status" value="2"/>
</dbReference>
<dbReference type="OrthoDB" id="9977870at2759"/>
<evidence type="ECO:0000256" key="9">
    <source>
        <dbReference type="SAM" id="MobiDB-lite"/>
    </source>
</evidence>
<keyword evidence="3" id="KW-0808">Transferase</keyword>
<feature type="region of interest" description="Disordered" evidence="9">
    <location>
        <begin position="322"/>
        <end position="353"/>
    </location>
</feature>
<evidence type="ECO:0000313" key="11">
    <source>
        <dbReference type="EMBL" id="KAF2500745.1"/>
    </source>
</evidence>
<feature type="compositionally biased region" description="Pro residues" evidence="9">
    <location>
        <begin position="327"/>
        <end position="341"/>
    </location>
</feature>
<accession>A0A6A6R7G5</accession>
<dbReference type="CDD" id="cd20335">
    <property type="entry name" value="BRcat_RBR"/>
    <property type="match status" value="1"/>
</dbReference>
<reference evidence="11" key="1">
    <citation type="journal article" date="2020" name="Stud. Mycol.">
        <title>101 Dothideomycetes genomes: a test case for predicting lifestyles and emergence of pathogens.</title>
        <authorList>
            <person name="Haridas S."/>
            <person name="Albert R."/>
            <person name="Binder M."/>
            <person name="Bloem J."/>
            <person name="Labutti K."/>
            <person name="Salamov A."/>
            <person name="Andreopoulos B."/>
            <person name="Baker S."/>
            <person name="Barry K."/>
            <person name="Bills G."/>
            <person name="Bluhm B."/>
            <person name="Cannon C."/>
            <person name="Castanera R."/>
            <person name="Culley D."/>
            <person name="Daum C."/>
            <person name="Ezra D."/>
            <person name="Gonzalez J."/>
            <person name="Henrissat B."/>
            <person name="Kuo A."/>
            <person name="Liang C."/>
            <person name="Lipzen A."/>
            <person name="Lutzoni F."/>
            <person name="Magnuson J."/>
            <person name="Mondo S."/>
            <person name="Nolan M."/>
            <person name="Ohm R."/>
            <person name="Pangilinan J."/>
            <person name="Park H.-J."/>
            <person name="Ramirez L."/>
            <person name="Alfaro M."/>
            <person name="Sun H."/>
            <person name="Tritt A."/>
            <person name="Yoshinaga Y."/>
            <person name="Zwiers L.-H."/>
            <person name="Turgeon B."/>
            <person name="Goodwin S."/>
            <person name="Spatafora J."/>
            <person name="Crous P."/>
            <person name="Grigoriev I."/>
        </authorList>
    </citation>
    <scope>NUCLEOTIDE SEQUENCE</scope>
    <source>
        <strain evidence="11">CBS 269.34</strain>
    </source>
</reference>
<dbReference type="Gene3D" id="1.20.120.1750">
    <property type="match status" value="1"/>
</dbReference>
<comment type="catalytic activity">
    <reaction evidence="1">
        <text>[E2 ubiquitin-conjugating enzyme]-S-ubiquitinyl-L-cysteine + [acceptor protein]-L-lysine = [E2 ubiquitin-conjugating enzyme]-L-cysteine + [acceptor protein]-N(6)-ubiquitinyl-L-lysine.</text>
        <dbReference type="EC" id="2.3.2.31"/>
    </reaction>
</comment>
<evidence type="ECO:0000259" key="10">
    <source>
        <dbReference type="PROSITE" id="PS51873"/>
    </source>
</evidence>
<dbReference type="Proteomes" id="UP000799750">
    <property type="component" value="Unassembled WGS sequence"/>
</dbReference>
<evidence type="ECO:0000256" key="7">
    <source>
        <dbReference type="ARBA" id="ARBA00022786"/>
    </source>
</evidence>
<gene>
    <name evidence="11" type="ORF">BU16DRAFT_453143</name>
</gene>
<dbReference type="GO" id="GO:0008270">
    <property type="term" value="F:zinc ion binding"/>
    <property type="evidence" value="ECO:0007669"/>
    <property type="project" value="UniProtKB-KW"/>
</dbReference>